<organism evidence="9 10">
    <name type="scientific">Acetobacter pomorum DM001</name>
    <dbReference type="NCBI Taxonomy" id="945681"/>
    <lineage>
        <taxon>Bacteria</taxon>
        <taxon>Pseudomonadati</taxon>
        <taxon>Pseudomonadota</taxon>
        <taxon>Alphaproteobacteria</taxon>
        <taxon>Acetobacterales</taxon>
        <taxon>Acetobacteraceae</taxon>
        <taxon>Acetobacter</taxon>
    </lineage>
</organism>
<comment type="subcellular location">
    <subcellularLocation>
        <location evidence="1">Cell membrane</location>
        <topology evidence="1">Multi-pass membrane protein</topology>
    </subcellularLocation>
</comment>
<evidence type="ECO:0000313" key="9">
    <source>
        <dbReference type="EMBL" id="EGE46910.1"/>
    </source>
</evidence>
<feature type="compositionally biased region" description="Polar residues" evidence="7">
    <location>
        <begin position="243"/>
        <end position="255"/>
    </location>
</feature>
<feature type="transmembrane region" description="Helical" evidence="8">
    <location>
        <begin position="125"/>
        <end position="143"/>
    </location>
</feature>
<dbReference type="EMBL" id="AEUP01000036">
    <property type="protein sequence ID" value="EGE46910.1"/>
    <property type="molecule type" value="Genomic_DNA"/>
</dbReference>
<keyword evidence="6 8" id="KW-0472">Membrane</keyword>
<evidence type="ECO:0000256" key="2">
    <source>
        <dbReference type="ARBA" id="ARBA00022448"/>
    </source>
</evidence>
<gene>
    <name evidence="9" type="primary">yhcP</name>
    <name evidence="9" type="ORF">APO_2519</name>
</gene>
<dbReference type="PANTHER" id="PTHR30509">
    <property type="entry name" value="P-HYDROXYBENZOIC ACID EFFLUX PUMP SUBUNIT-RELATED"/>
    <property type="match status" value="1"/>
</dbReference>
<accession>F1YWA8</accession>
<feature type="transmembrane region" description="Helical" evidence="8">
    <location>
        <begin position="101"/>
        <end position="119"/>
    </location>
</feature>
<feature type="transmembrane region" description="Helical" evidence="8">
    <location>
        <begin position="525"/>
        <end position="545"/>
    </location>
</feature>
<evidence type="ECO:0000256" key="7">
    <source>
        <dbReference type="SAM" id="MobiDB-lite"/>
    </source>
</evidence>
<keyword evidence="5 8" id="KW-1133">Transmembrane helix</keyword>
<evidence type="ECO:0000256" key="5">
    <source>
        <dbReference type="ARBA" id="ARBA00022989"/>
    </source>
</evidence>
<reference evidence="9 10" key="1">
    <citation type="journal article" date="2011" name="Science">
        <title>Drosophila microbiome modulates host developmental and metabolic homeostasis via insulin signaling.</title>
        <authorList>
            <person name="Shin S.C."/>
            <person name="Kim S.H."/>
            <person name="You H."/>
            <person name="Kim B."/>
            <person name="Kim A.C."/>
            <person name="Lee K.A."/>
            <person name="Yoon J.H."/>
            <person name="Ryu J.H."/>
            <person name="Lee W.J."/>
        </authorList>
    </citation>
    <scope>NUCLEOTIDE SEQUENCE [LARGE SCALE GENOMIC DNA]</scope>
    <source>
        <strain evidence="9 10">DM001</strain>
    </source>
</reference>
<evidence type="ECO:0000256" key="8">
    <source>
        <dbReference type="SAM" id="Phobius"/>
    </source>
</evidence>
<proteinExistence type="predicted"/>
<evidence type="ECO:0000256" key="6">
    <source>
        <dbReference type="ARBA" id="ARBA00023136"/>
    </source>
</evidence>
<dbReference type="PANTHER" id="PTHR30509:SF9">
    <property type="entry name" value="MULTIDRUG RESISTANCE PROTEIN MDTO"/>
    <property type="match status" value="1"/>
</dbReference>
<protein>
    <submittedName>
        <fullName evidence="9">Putative transporter</fullName>
    </submittedName>
</protein>
<feature type="transmembrane region" description="Helical" evidence="8">
    <location>
        <begin position="148"/>
        <end position="166"/>
    </location>
</feature>
<dbReference type="InterPro" id="IPR006726">
    <property type="entry name" value="PHBA_efflux_AaeB/fusaric-R"/>
</dbReference>
<evidence type="ECO:0000256" key="4">
    <source>
        <dbReference type="ARBA" id="ARBA00022692"/>
    </source>
</evidence>
<dbReference type="Pfam" id="PF04632">
    <property type="entry name" value="FUSC"/>
    <property type="match status" value="1"/>
</dbReference>
<evidence type="ECO:0000256" key="3">
    <source>
        <dbReference type="ARBA" id="ARBA00022475"/>
    </source>
</evidence>
<feature type="transmembrane region" description="Helical" evidence="8">
    <location>
        <begin position="52"/>
        <end position="70"/>
    </location>
</feature>
<keyword evidence="2" id="KW-0813">Transport</keyword>
<dbReference type="AlphaFoldDB" id="F1YWA8"/>
<dbReference type="GO" id="GO:0022857">
    <property type="term" value="F:transmembrane transporter activity"/>
    <property type="evidence" value="ECO:0007669"/>
    <property type="project" value="InterPro"/>
</dbReference>
<feature type="compositionally biased region" description="Basic and acidic residues" evidence="7">
    <location>
        <begin position="232"/>
        <end position="242"/>
    </location>
</feature>
<name>F1YWA8_9PROT</name>
<feature type="transmembrane region" description="Helical" evidence="8">
    <location>
        <begin position="172"/>
        <end position="196"/>
    </location>
</feature>
<dbReference type="GO" id="GO:0005886">
    <property type="term" value="C:plasma membrane"/>
    <property type="evidence" value="ECO:0007669"/>
    <property type="project" value="UniProtKB-SubCell"/>
</dbReference>
<feature type="transmembrane region" description="Helical" evidence="8">
    <location>
        <begin position="474"/>
        <end position="493"/>
    </location>
</feature>
<evidence type="ECO:0000313" key="10">
    <source>
        <dbReference type="Proteomes" id="UP000018454"/>
    </source>
</evidence>
<evidence type="ECO:0000256" key="1">
    <source>
        <dbReference type="ARBA" id="ARBA00004651"/>
    </source>
</evidence>
<keyword evidence="4 8" id="KW-0812">Transmembrane</keyword>
<sequence>MIFPACWKHIMNARSEQSSNTLSSFNAVFSRCLPALFSDEAQWNAFKATAGYSARVFLCIGIAVFLAFMFQLHSPLSAATTVLIVANPTVGAMVSKSVWRVIGTVIGAVISIGIMAIFVQSPVLYFAALSVFVGIACMVATFLRFFRAYAAVLTGYTIVIIAAPAFADPDNIFLSAMGRLSAVVTGVVVTACVFMVTSPRKPSAVMEKLGNAFRDTILHAKNFHAQEGISSHPEENTEKENNPSEITDTTTTGTAFRSLPQPLYDSRSRLLAGMAGLTPAIEFAAADDPDMQARISNLRLALNRLTGLIVSYHPYWLNLSLVDAQSRPVHQYVAETLEQILHLTEQPGWLENPAPVSACLHECLKNLEQLSRNNPAPSLLATLDNTRDILVQIDLALYDLTSLRRDRESFHTRQYLEWPVALRNGVRGMFIALLAGMLWYVFHWSAGPMLILYVVAASSLLSTAPSAGKASPMMATGTMLAVPMGFLCHSLFLPRIDGYPLLWLTLCLFLLPGVWLQFHPRYSIGAFGYAVFFTMLLSINNPIIYNDLALTNNWITMVAACILLVLVFRVILPPDHRLDAARLVSSLTRSLQQLALSHSNKPVQWIAWEGLQLQKITRLMMRLSFIPSGIDRQGYTDAAFATLSLGRLILRLRWNAEHTKLDAQAHATLENALKAFALLRHTPLATADALEQAAAILHTTATDQNGASLMRDRTISCLVQAAGIIRAIPGFYGKYGPIHRSVDEVGANASVSTLMESTSVG</sequence>
<feature type="region of interest" description="Disordered" evidence="7">
    <location>
        <begin position="228"/>
        <end position="258"/>
    </location>
</feature>
<comment type="caution">
    <text evidence="9">The sequence shown here is derived from an EMBL/GenBank/DDBJ whole genome shotgun (WGS) entry which is preliminary data.</text>
</comment>
<keyword evidence="3" id="KW-1003">Cell membrane</keyword>
<dbReference type="Proteomes" id="UP000018454">
    <property type="component" value="Unassembled WGS sequence"/>
</dbReference>
<feature type="transmembrane region" description="Helical" evidence="8">
    <location>
        <begin position="551"/>
        <end position="572"/>
    </location>
</feature>
<feature type="transmembrane region" description="Helical" evidence="8">
    <location>
        <begin position="499"/>
        <end position="518"/>
    </location>
</feature>